<organism evidence="1 2">
    <name type="scientific">Cuscuta europaea</name>
    <name type="common">European dodder</name>
    <dbReference type="NCBI Taxonomy" id="41803"/>
    <lineage>
        <taxon>Eukaryota</taxon>
        <taxon>Viridiplantae</taxon>
        <taxon>Streptophyta</taxon>
        <taxon>Embryophyta</taxon>
        <taxon>Tracheophyta</taxon>
        <taxon>Spermatophyta</taxon>
        <taxon>Magnoliopsida</taxon>
        <taxon>eudicotyledons</taxon>
        <taxon>Gunneridae</taxon>
        <taxon>Pentapetalae</taxon>
        <taxon>asterids</taxon>
        <taxon>lamiids</taxon>
        <taxon>Solanales</taxon>
        <taxon>Convolvulaceae</taxon>
        <taxon>Cuscuteae</taxon>
        <taxon>Cuscuta</taxon>
        <taxon>Cuscuta subgen. Cuscuta</taxon>
    </lineage>
</organism>
<dbReference type="EMBL" id="CAMAPE010000016">
    <property type="protein sequence ID" value="CAH9082937.1"/>
    <property type="molecule type" value="Genomic_DNA"/>
</dbReference>
<dbReference type="PANTHER" id="PTHR35317">
    <property type="entry name" value="OS04G0629600 PROTEIN"/>
    <property type="match status" value="1"/>
</dbReference>
<sequence length="192" mass="22374">MFSVTKFDDWRIRMKAHLCALHDDMWEVLDAGPFTEFTNVNPEYTTGSGLPQMITKLRHEWSNEERRKYNFVNFAKEVLYKAIDDKYFTRIKKCTSVKEIWDTLTLVGAGDEHEKDNKLTIAMKKFEDFKLLPKECIAEMYACLLTLTAQISKLGKELTPKEINLKVLRGLPSPWKMKVAAMRDNRFSGHTT</sequence>
<reference evidence="1" key="1">
    <citation type="submission" date="2022-07" db="EMBL/GenBank/DDBJ databases">
        <authorList>
            <person name="Macas J."/>
            <person name="Novak P."/>
            <person name="Neumann P."/>
        </authorList>
    </citation>
    <scope>NUCLEOTIDE SEQUENCE</scope>
</reference>
<gene>
    <name evidence="1" type="ORF">CEURO_LOCUS8469</name>
</gene>
<keyword evidence="2" id="KW-1185">Reference proteome</keyword>
<comment type="caution">
    <text evidence="1">The sequence shown here is derived from an EMBL/GenBank/DDBJ whole genome shotgun (WGS) entry which is preliminary data.</text>
</comment>
<dbReference type="PANTHER" id="PTHR35317:SF23">
    <property type="entry name" value="OS04G0629600 PROTEIN"/>
    <property type="match status" value="1"/>
</dbReference>
<evidence type="ECO:0000313" key="1">
    <source>
        <dbReference type="EMBL" id="CAH9082937.1"/>
    </source>
</evidence>
<evidence type="ECO:0008006" key="3">
    <source>
        <dbReference type="Google" id="ProtNLM"/>
    </source>
</evidence>
<dbReference type="Proteomes" id="UP001152484">
    <property type="component" value="Unassembled WGS sequence"/>
</dbReference>
<accession>A0A9P0Z164</accession>
<protein>
    <recommendedName>
        <fullName evidence="3">DUF4219 domain-containing protein</fullName>
    </recommendedName>
</protein>
<dbReference type="Pfam" id="PF14223">
    <property type="entry name" value="Retrotran_gag_2"/>
    <property type="match status" value="1"/>
</dbReference>
<dbReference type="AlphaFoldDB" id="A0A9P0Z164"/>
<evidence type="ECO:0000313" key="2">
    <source>
        <dbReference type="Proteomes" id="UP001152484"/>
    </source>
</evidence>
<dbReference type="OrthoDB" id="1301741at2759"/>
<name>A0A9P0Z164_CUSEU</name>
<proteinExistence type="predicted"/>